<dbReference type="PANTHER" id="PTHR30344">
    <property type="entry name" value="6-PHOSPHOGLUCONOLACTONASE-RELATED"/>
    <property type="match status" value="1"/>
</dbReference>
<dbReference type="Gene3D" id="2.130.10.10">
    <property type="entry name" value="YVTN repeat-like/Quinoprotein amine dehydrogenase"/>
    <property type="match status" value="2"/>
</dbReference>
<dbReference type="SUPFAM" id="SSF51004">
    <property type="entry name" value="C-terminal (heme d1) domain of cytochrome cd1-nitrite reductase"/>
    <property type="match status" value="1"/>
</dbReference>
<keyword evidence="4" id="KW-1185">Reference proteome</keyword>
<proteinExistence type="predicted"/>
<name>A0A7X5QSY3_9GAMM</name>
<evidence type="ECO:0000313" key="4">
    <source>
        <dbReference type="Proteomes" id="UP000518878"/>
    </source>
</evidence>
<dbReference type="GO" id="GO:0017057">
    <property type="term" value="F:6-phosphogluconolactonase activity"/>
    <property type="evidence" value="ECO:0007669"/>
    <property type="project" value="TreeGrafter"/>
</dbReference>
<dbReference type="EMBL" id="JAAQTL010000001">
    <property type="protein sequence ID" value="NID14730.1"/>
    <property type="molecule type" value="Genomic_DNA"/>
</dbReference>
<dbReference type="InterPro" id="IPR015943">
    <property type="entry name" value="WD40/YVTN_repeat-like_dom_sf"/>
</dbReference>
<dbReference type="InterPro" id="IPR011048">
    <property type="entry name" value="Haem_d1_sf"/>
</dbReference>
<dbReference type="Proteomes" id="UP000518878">
    <property type="component" value="Unassembled WGS sequence"/>
</dbReference>
<feature type="chain" id="PRO_5031558283" evidence="2">
    <location>
        <begin position="21"/>
        <end position="393"/>
    </location>
</feature>
<sequence length="393" mass="40831">MHKQHVLAMALVATAAGASAASAQQADLFGFGPHDGSHVYVMSNDKDQNSVAVLKRDRIGHLDKVGVYRTGGKGVGVGTTAPPPDPLGSQNALLLSDDGHLLFAVDAGSNEISTFLVLGDRLVLIDVTDSGGSYPVSLAQHGSELYVLNSAGEANVTAFRIGPFGFLSKVRGSTRLIGTDEPLVGNQPNVGNTATQLQFDRTGRWLAISVKDSRAKGFIEVFGVDRSGELSRDPAITPSMDPAAFGFTFDDHDHLLISEAGGNAVSSYSIERNGELRVVSQSVPTGQGATCWLAANHRYAVTANAGSNTLTAFRVDAQGHLTLTSPDGLAANLGAGHAPTDIKFSSDGRSLYVNTPGTGGVSAFAVRENGELVPLGETPVFAAFSGMQGLAVQ</sequence>
<evidence type="ECO:0000256" key="1">
    <source>
        <dbReference type="ARBA" id="ARBA00022526"/>
    </source>
</evidence>
<keyword evidence="2" id="KW-0732">Signal</keyword>
<dbReference type="RefSeq" id="WP_166698425.1">
    <property type="nucleotide sequence ID" value="NZ_JAAQTL010000001.1"/>
</dbReference>
<gene>
    <name evidence="3" type="ORF">HBF32_04530</name>
</gene>
<reference evidence="3 4" key="1">
    <citation type="journal article" date="2006" name="Int. J. Syst. Evol. Microbiol.">
        <title>Dyella yeojuensis sp. nov., isolated from greenhouse soil in Korea.</title>
        <authorList>
            <person name="Kim B.Y."/>
            <person name="Weon H.Y."/>
            <person name="Lee K.H."/>
            <person name="Seok S.J."/>
            <person name="Kwon S.W."/>
            <person name="Go S.J."/>
            <person name="Stackebrandt E."/>
        </authorList>
    </citation>
    <scope>NUCLEOTIDE SEQUENCE [LARGE SCALE GENOMIC DNA]</scope>
    <source>
        <strain evidence="3 4">DSM 17673</strain>
    </source>
</reference>
<comment type="caution">
    <text evidence="3">The sequence shown here is derived from an EMBL/GenBank/DDBJ whole genome shotgun (WGS) entry which is preliminary data.</text>
</comment>
<organism evidence="3 4">
    <name type="scientific">Luteibacter yeojuensis</name>
    <dbReference type="NCBI Taxonomy" id="345309"/>
    <lineage>
        <taxon>Bacteria</taxon>
        <taxon>Pseudomonadati</taxon>
        <taxon>Pseudomonadota</taxon>
        <taxon>Gammaproteobacteria</taxon>
        <taxon>Lysobacterales</taxon>
        <taxon>Rhodanobacteraceae</taxon>
        <taxon>Luteibacter</taxon>
    </lineage>
</organism>
<evidence type="ECO:0000256" key="2">
    <source>
        <dbReference type="SAM" id="SignalP"/>
    </source>
</evidence>
<protein>
    <submittedName>
        <fullName evidence="3">Lactonase family protein</fullName>
    </submittedName>
</protein>
<dbReference type="GO" id="GO:0006006">
    <property type="term" value="P:glucose metabolic process"/>
    <property type="evidence" value="ECO:0007669"/>
    <property type="project" value="UniProtKB-KW"/>
</dbReference>
<dbReference type="InterPro" id="IPR050282">
    <property type="entry name" value="Cycloisomerase_2"/>
</dbReference>
<dbReference type="AlphaFoldDB" id="A0A7X5QSY3"/>
<keyword evidence="1" id="KW-0313">Glucose metabolism</keyword>
<evidence type="ECO:0000313" key="3">
    <source>
        <dbReference type="EMBL" id="NID14730.1"/>
    </source>
</evidence>
<accession>A0A7X5QSY3</accession>
<feature type="signal peptide" evidence="2">
    <location>
        <begin position="1"/>
        <end position="20"/>
    </location>
</feature>
<keyword evidence="1" id="KW-0119">Carbohydrate metabolism</keyword>
<dbReference type="PANTHER" id="PTHR30344:SF1">
    <property type="entry name" value="6-PHOSPHOGLUCONOLACTONASE"/>
    <property type="match status" value="1"/>
</dbReference>